<dbReference type="EMBL" id="BRVS01000008">
    <property type="protein sequence ID" value="GLB67577.1"/>
    <property type="molecule type" value="Genomic_DNA"/>
</dbReference>
<reference evidence="1 2" key="1">
    <citation type="journal article" date="2023" name="Int. J. Syst. Evol. Microbiol.">
        <title>Arthrobacter mangrovi sp. nov., an actinobacterium isolated from the rhizosphere of a mangrove.</title>
        <authorList>
            <person name="Hamada M."/>
            <person name="Saitou S."/>
            <person name="Enomoto N."/>
            <person name="Nanri K."/>
            <person name="Hidaka K."/>
            <person name="Miura T."/>
            <person name="Tamura T."/>
        </authorList>
    </citation>
    <scope>NUCLEOTIDE SEQUENCE [LARGE SCALE GENOMIC DNA]</scope>
    <source>
        <strain evidence="1 2">NBRC 112813</strain>
    </source>
</reference>
<evidence type="ECO:0000313" key="2">
    <source>
        <dbReference type="Proteomes" id="UP001209654"/>
    </source>
</evidence>
<evidence type="ECO:0008006" key="3">
    <source>
        <dbReference type="Google" id="ProtNLM"/>
    </source>
</evidence>
<organism evidence="1 2">
    <name type="scientific">Arthrobacter mangrovi</name>
    <dbReference type="NCBI Taxonomy" id="2966350"/>
    <lineage>
        <taxon>Bacteria</taxon>
        <taxon>Bacillati</taxon>
        <taxon>Actinomycetota</taxon>
        <taxon>Actinomycetes</taxon>
        <taxon>Micrococcales</taxon>
        <taxon>Micrococcaceae</taxon>
        <taxon>Arthrobacter</taxon>
    </lineage>
</organism>
<name>A0ABQ5MVB1_9MICC</name>
<accession>A0ABQ5MVB1</accession>
<proteinExistence type="predicted"/>
<gene>
    <name evidence="1" type="ORF">AHIS1636_20170</name>
</gene>
<protein>
    <recommendedName>
        <fullName evidence="3">DUF1963 domain-containing protein</fullName>
    </recommendedName>
</protein>
<evidence type="ECO:0000313" key="1">
    <source>
        <dbReference type="EMBL" id="GLB67577.1"/>
    </source>
</evidence>
<comment type="caution">
    <text evidence="1">The sequence shown here is derived from an EMBL/GenBank/DDBJ whole genome shotgun (WGS) entry which is preliminary data.</text>
</comment>
<sequence>MPAIAGQERERVVTILQKAVHAFDLEQFLGRSADLLAGYAVPAAQVAGLAPAQLHMVHGLGFAGSPFPADPEYVDVLRFPAPAREFCHDAVAPEIRDHPPFTGTGFASWDGGVPVPLYYLDPVRVPAGAELWRITGQGAETLLGVYPDAASGWVPVEWGGPGTFEMLAPQDVLGTVAVWDFNPYIADIVDDGGAVVLCAFAQPDDEEPEDGDLDEDEFREPWTETARGLWRKKVDIGEVTDVFEGVWTASFRGLDFRITGLGRDDQGQDIFKLHYLGHDAAAAEAAGLHKSDAGVYWATATRAEVADVREVQLRPTQFAR</sequence>
<keyword evidence="2" id="KW-1185">Reference proteome</keyword>
<dbReference type="Proteomes" id="UP001209654">
    <property type="component" value="Unassembled WGS sequence"/>
</dbReference>